<sequence length="62" mass="6826">MTRDCGRSTGDDQRLRTYNGSGNTGPAPLQKTHRHFPPSREEGRGGRERGGEMGRGERERGG</sequence>
<feature type="compositionally biased region" description="Basic and acidic residues" evidence="1">
    <location>
        <begin position="1"/>
        <end position="15"/>
    </location>
</feature>
<keyword evidence="3" id="KW-1185">Reference proteome</keyword>
<feature type="compositionally biased region" description="Basic and acidic residues" evidence="1">
    <location>
        <begin position="38"/>
        <end position="62"/>
    </location>
</feature>
<evidence type="ECO:0000313" key="3">
    <source>
        <dbReference type="Proteomes" id="UP001162483"/>
    </source>
</evidence>
<organism evidence="2 3">
    <name type="scientific">Staurois parvus</name>
    <dbReference type="NCBI Taxonomy" id="386267"/>
    <lineage>
        <taxon>Eukaryota</taxon>
        <taxon>Metazoa</taxon>
        <taxon>Chordata</taxon>
        <taxon>Craniata</taxon>
        <taxon>Vertebrata</taxon>
        <taxon>Euteleostomi</taxon>
        <taxon>Amphibia</taxon>
        <taxon>Batrachia</taxon>
        <taxon>Anura</taxon>
        <taxon>Neobatrachia</taxon>
        <taxon>Ranoidea</taxon>
        <taxon>Ranidae</taxon>
        <taxon>Staurois</taxon>
    </lineage>
</organism>
<feature type="non-terminal residue" evidence="2">
    <location>
        <position position="62"/>
    </location>
</feature>
<dbReference type="EMBL" id="CATNWA010000178">
    <property type="protein sequence ID" value="CAI9534086.1"/>
    <property type="molecule type" value="Genomic_DNA"/>
</dbReference>
<dbReference type="Proteomes" id="UP001162483">
    <property type="component" value="Unassembled WGS sequence"/>
</dbReference>
<gene>
    <name evidence="2" type="ORF">SPARVUS_LOCUS525510</name>
</gene>
<evidence type="ECO:0000313" key="2">
    <source>
        <dbReference type="EMBL" id="CAI9534086.1"/>
    </source>
</evidence>
<accession>A0ABN9ADL0</accession>
<proteinExistence type="predicted"/>
<comment type="caution">
    <text evidence="2">The sequence shown here is derived from an EMBL/GenBank/DDBJ whole genome shotgun (WGS) entry which is preliminary data.</text>
</comment>
<protein>
    <submittedName>
        <fullName evidence="2">Uncharacterized protein</fullName>
    </submittedName>
</protein>
<reference evidence="2" key="1">
    <citation type="submission" date="2023-05" db="EMBL/GenBank/DDBJ databases">
        <authorList>
            <person name="Stuckert A."/>
        </authorList>
    </citation>
    <scope>NUCLEOTIDE SEQUENCE</scope>
</reference>
<evidence type="ECO:0000256" key="1">
    <source>
        <dbReference type="SAM" id="MobiDB-lite"/>
    </source>
</evidence>
<name>A0ABN9ADL0_9NEOB</name>
<feature type="region of interest" description="Disordered" evidence="1">
    <location>
        <begin position="1"/>
        <end position="62"/>
    </location>
</feature>